<accession>A0A026WUH3</accession>
<feature type="transmembrane region" description="Helical" evidence="1">
    <location>
        <begin position="266"/>
        <end position="286"/>
    </location>
</feature>
<dbReference type="Proteomes" id="UP000053097">
    <property type="component" value="Unassembled WGS sequence"/>
</dbReference>
<feature type="transmembrane region" description="Helical" evidence="1">
    <location>
        <begin position="31"/>
        <end position="52"/>
    </location>
</feature>
<evidence type="ECO:0000313" key="2">
    <source>
        <dbReference type="EMBL" id="EZA59695.1"/>
    </source>
</evidence>
<keyword evidence="1" id="KW-0472">Membrane</keyword>
<sequence>MLENCRWLLYASRFYGCHPHTINERSILKHFHLLLVYSLTMCSLHCVMAYYATDVSSCIAKNAMIVGCTLQRINQYSQSIYIILSILLSCLRHIEFERAVAAACKFDDLTRHYHWSINNVQINHYTQYFFMMVIIITWSVFGVLRKLAVPQMALHIIVIQCITRSTFSIEIAKFCFLYNALRHRFHRLNGLCCELAGIGVNIDIGVSGLHAKRLTLPNLQRLHCCLTNATNYLTSYYNIQLLCWISCLLIDILTFIFTILYGVNNTLLICVRCIILVQLTLQIIAISRVSHLTCDQANALAETVYSVQAFSFKYIKSCTEAIELGVFLRTHPLRVRICDLFNLDSRFIFSVMIIQNSDFGVAILTPDAQAPRETVWTMSAERPIARYGTAA</sequence>
<protein>
    <recommendedName>
        <fullName evidence="4">Gustatory receptor</fullName>
    </recommendedName>
</protein>
<organism evidence="2 3">
    <name type="scientific">Ooceraea biroi</name>
    <name type="common">Clonal raider ant</name>
    <name type="synonym">Cerapachys biroi</name>
    <dbReference type="NCBI Taxonomy" id="2015173"/>
    <lineage>
        <taxon>Eukaryota</taxon>
        <taxon>Metazoa</taxon>
        <taxon>Ecdysozoa</taxon>
        <taxon>Arthropoda</taxon>
        <taxon>Hexapoda</taxon>
        <taxon>Insecta</taxon>
        <taxon>Pterygota</taxon>
        <taxon>Neoptera</taxon>
        <taxon>Endopterygota</taxon>
        <taxon>Hymenoptera</taxon>
        <taxon>Apocrita</taxon>
        <taxon>Aculeata</taxon>
        <taxon>Formicoidea</taxon>
        <taxon>Formicidae</taxon>
        <taxon>Dorylinae</taxon>
        <taxon>Ooceraea</taxon>
    </lineage>
</organism>
<feature type="transmembrane region" description="Helical" evidence="1">
    <location>
        <begin position="241"/>
        <end position="260"/>
    </location>
</feature>
<keyword evidence="1" id="KW-0812">Transmembrane</keyword>
<evidence type="ECO:0008006" key="4">
    <source>
        <dbReference type="Google" id="ProtNLM"/>
    </source>
</evidence>
<evidence type="ECO:0000256" key="1">
    <source>
        <dbReference type="SAM" id="Phobius"/>
    </source>
</evidence>
<dbReference type="OMA" id="RFYGCHP"/>
<dbReference type="OrthoDB" id="7551704at2759"/>
<gene>
    <name evidence="2" type="ORF">X777_16394</name>
</gene>
<dbReference type="AlphaFoldDB" id="A0A026WUH3"/>
<keyword evidence="3" id="KW-1185">Reference proteome</keyword>
<dbReference type="EMBL" id="KK107097">
    <property type="protein sequence ID" value="EZA59695.1"/>
    <property type="molecule type" value="Genomic_DNA"/>
</dbReference>
<keyword evidence="1" id="KW-1133">Transmembrane helix</keyword>
<name>A0A026WUH3_OOCBI</name>
<proteinExistence type="predicted"/>
<evidence type="ECO:0000313" key="3">
    <source>
        <dbReference type="Proteomes" id="UP000053097"/>
    </source>
</evidence>
<reference evidence="2 3" key="1">
    <citation type="journal article" date="2014" name="Curr. Biol.">
        <title>The genome of the clonal raider ant Cerapachys biroi.</title>
        <authorList>
            <person name="Oxley P.R."/>
            <person name="Ji L."/>
            <person name="Fetter-Pruneda I."/>
            <person name="McKenzie S.K."/>
            <person name="Li C."/>
            <person name="Hu H."/>
            <person name="Zhang G."/>
            <person name="Kronauer D.J."/>
        </authorList>
    </citation>
    <scope>NUCLEOTIDE SEQUENCE [LARGE SCALE GENOMIC DNA]</scope>
</reference>
<feature type="transmembrane region" description="Helical" evidence="1">
    <location>
        <begin position="125"/>
        <end position="144"/>
    </location>
</feature>